<dbReference type="GO" id="GO:0004620">
    <property type="term" value="F:phospholipase activity"/>
    <property type="evidence" value="ECO:0007669"/>
    <property type="project" value="TreeGrafter"/>
</dbReference>
<dbReference type="InterPro" id="IPR058055">
    <property type="entry name" value="PA-PLA1"/>
</dbReference>
<dbReference type="InterPro" id="IPR004177">
    <property type="entry name" value="DDHD_dom"/>
</dbReference>
<evidence type="ECO:0000313" key="3">
    <source>
        <dbReference type="EMBL" id="EMP33102.1"/>
    </source>
</evidence>
<protein>
    <submittedName>
        <fullName evidence="3">Phospholipase DDHD1</fullName>
    </submittedName>
</protein>
<feature type="domain" description="DDHD" evidence="2">
    <location>
        <begin position="359"/>
        <end position="538"/>
    </location>
</feature>
<dbReference type="GO" id="GO:0005737">
    <property type="term" value="C:cytoplasm"/>
    <property type="evidence" value="ECO:0007669"/>
    <property type="project" value="TreeGrafter"/>
</dbReference>
<organism evidence="3 4">
    <name type="scientific">Chelonia mydas</name>
    <name type="common">Green sea-turtle</name>
    <name type="synonym">Chelonia agassizi</name>
    <dbReference type="NCBI Taxonomy" id="8469"/>
    <lineage>
        <taxon>Eukaryota</taxon>
        <taxon>Metazoa</taxon>
        <taxon>Chordata</taxon>
        <taxon>Craniata</taxon>
        <taxon>Vertebrata</taxon>
        <taxon>Euteleostomi</taxon>
        <taxon>Archelosauria</taxon>
        <taxon>Testudinata</taxon>
        <taxon>Testudines</taxon>
        <taxon>Cryptodira</taxon>
        <taxon>Durocryptodira</taxon>
        <taxon>Americhelydia</taxon>
        <taxon>Chelonioidea</taxon>
        <taxon>Cheloniidae</taxon>
        <taxon>Chelonia</taxon>
    </lineage>
</organism>
<dbReference type="SMART" id="SM01127">
    <property type="entry name" value="DDHD"/>
    <property type="match status" value="1"/>
</dbReference>
<comment type="similarity">
    <text evidence="1">Belongs to the PA-PLA1 family.</text>
</comment>
<dbReference type="PANTHER" id="PTHR23509">
    <property type="entry name" value="PA-PL1 PHOSPHOLIPASE FAMILY"/>
    <property type="match status" value="1"/>
</dbReference>
<dbReference type="Pfam" id="PF02862">
    <property type="entry name" value="DDHD"/>
    <property type="match status" value="2"/>
</dbReference>
<dbReference type="EMBL" id="KB537241">
    <property type="protein sequence ID" value="EMP33102.1"/>
    <property type="molecule type" value="Genomic_DNA"/>
</dbReference>
<evidence type="ECO:0000259" key="2">
    <source>
        <dbReference type="PROSITE" id="PS51043"/>
    </source>
</evidence>
<accession>M7BYB1</accession>
<evidence type="ECO:0000313" key="4">
    <source>
        <dbReference type="Proteomes" id="UP000031443"/>
    </source>
</evidence>
<keyword evidence="4" id="KW-1185">Reference proteome</keyword>
<proteinExistence type="inferred from homology"/>
<dbReference type="eggNOG" id="KOG2308">
    <property type="taxonomic scope" value="Eukaryota"/>
</dbReference>
<gene>
    <name evidence="3" type="ORF">UY3_09762</name>
</gene>
<dbReference type="PROSITE" id="PS51043">
    <property type="entry name" value="DDHD"/>
    <property type="match status" value="1"/>
</dbReference>
<dbReference type="GO" id="GO:0046872">
    <property type="term" value="F:metal ion binding"/>
    <property type="evidence" value="ECO:0007669"/>
    <property type="project" value="InterPro"/>
</dbReference>
<sequence length="552" mass="64217">MRGQWFIDGTWQPLEEEESNLIEQEHLNCFRGQQMQENFDMEVSKPVDGKEETTPTCGIGRRYARLMGRLMVPDTIRWSRDIYIEHITGHRTYQECLGAVQTEQKDGMSVTLWAQVYTYHCINLLKRYFGRSVHSFKLSRNHVDWHSVDEVYLYSDATTSKIARTVTQKLGFSKASSSGTRLHRGYVEEATLEDKPSQTTHIVFVVHGIGQKMDQGRIIKNTAMMRDTARKIEEKYFCNLATHVEFLPVEWRSKLALDGDTVDSITPDKVRGLRDMLNSSAMDIMYYTSPLYRDELVKGLQQELNRLYMLFCSRNPEFEEKGGKVSIVSHSLGCVITYDIMTGWNPVRLYEQLLQKEEEDLEDRWMSYEEQHLLEELYITKQRLREIEERLHELKASTISKTPALKFKAYRLEPLILKHYSNISPVQIHWYNTANPLPYEHMKPSFLNPTKEPTSVTESESIPTIPSPATSPVMVRRHYGESITNIGKASILVELEHRIDFELREGLVESRYWSAVTSHTAYWSSMDIALFLLTFMYKQDQEDADKSNLDPV</sequence>
<dbReference type="AlphaFoldDB" id="M7BYB1"/>
<dbReference type="PANTHER" id="PTHR23509:SF32">
    <property type="entry name" value="PHOSPHOLIPASE DDHD1"/>
    <property type="match status" value="1"/>
</dbReference>
<name>M7BYB1_CHEMY</name>
<evidence type="ECO:0000256" key="1">
    <source>
        <dbReference type="ARBA" id="ARBA00038464"/>
    </source>
</evidence>
<reference evidence="4" key="1">
    <citation type="journal article" date="2013" name="Nat. Genet.">
        <title>The draft genomes of soft-shell turtle and green sea turtle yield insights into the development and evolution of the turtle-specific body plan.</title>
        <authorList>
            <person name="Wang Z."/>
            <person name="Pascual-Anaya J."/>
            <person name="Zadissa A."/>
            <person name="Li W."/>
            <person name="Niimura Y."/>
            <person name="Huang Z."/>
            <person name="Li C."/>
            <person name="White S."/>
            <person name="Xiong Z."/>
            <person name="Fang D."/>
            <person name="Wang B."/>
            <person name="Ming Y."/>
            <person name="Chen Y."/>
            <person name="Zheng Y."/>
            <person name="Kuraku S."/>
            <person name="Pignatelli M."/>
            <person name="Herrero J."/>
            <person name="Beal K."/>
            <person name="Nozawa M."/>
            <person name="Li Q."/>
            <person name="Wang J."/>
            <person name="Zhang H."/>
            <person name="Yu L."/>
            <person name="Shigenobu S."/>
            <person name="Wang J."/>
            <person name="Liu J."/>
            <person name="Flicek P."/>
            <person name="Searle S."/>
            <person name="Wang J."/>
            <person name="Kuratani S."/>
            <person name="Yin Y."/>
            <person name="Aken B."/>
            <person name="Zhang G."/>
            <person name="Irie N."/>
        </authorList>
    </citation>
    <scope>NUCLEOTIDE SEQUENCE [LARGE SCALE GENOMIC DNA]</scope>
</reference>
<dbReference type="Proteomes" id="UP000031443">
    <property type="component" value="Unassembled WGS sequence"/>
</dbReference>
<dbReference type="STRING" id="8469.M7BYB1"/>